<feature type="transmembrane region" description="Helical" evidence="1">
    <location>
        <begin position="35"/>
        <end position="55"/>
    </location>
</feature>
<feature type="transmembrane region" description="Helical" evidence="1">
    <location>
        <begin position="249"/>
        <end position="266"/>
    </location>
</feature>
<organism evidence="3 4">
    <name type="scientific">Shewanella piezotolerans (strain WP3 / JCM 13877)</name>
    <dbReference type="NCBI Taxonomy" id="225849"/>
    <lineage>
        <taxon>Bacteria</taxon>
        <taxon>Pseudomonadati</taxon>
        <taxon>Pseudomonadota</taxon>
        <taxon>Gammaproteobacteria</taxon>
        <taxon>Alteromonadales</taxon>
        <taxon>Shewanellaceae</taxon>
        <taxon>Shewanella</taxon>
    </lineage>
</organism>
<feature type="transmembrane region" description="Helical" evidence="1">
    <location>
        <begin position="273"/>
        <end position="290"/>
    </location>
</feature>
<dbReference type="OrthoDB" id="6707471at2"/>
<dbReference type="Proteomes" id="UP000000753">
    <property type="component" value="Chromosome"/>
</dbReference>
<feature type="transmembrane region" description="Helical" evidence="1">
    <location>
        <begin position="184"/>
        <end position="206"/>
    </location>
</feature>
<name>B8CKA2_SHEPW</name>
<evidence type="ECO:0000313" key="3">
    <source>
        <dbReference type="EMBL" id="ACJ27941.1"/>
    </source>
</evidence>
<dbReference type="STRING" id="225849.swp_1144"/>
<keyword evidence="1" id="KW-1133">Transmembrane helix</keyword>
<dbReference type="AlphaFoldDB" id="B8CKA2"/>
<dbReference type="SUPFAM" id="SSF103481">
    <property type="entry name" value="Multidrug resistance efflux transporter EmrE"/>
    <property type="match status" value="2"/>
</dbReference>
<dbReference type="InterPro" id="IPR037185">
    <property type="entry name" value="EmrE-like"/>
</dbReference>
<dbReference type="RefSeq" id="WP_020911319.1">
    <property type="nucleotide sequence ID" value="NC_011566.1"/>
</dbReference>
<evidence type="ECO:0000313" key="4">
    <source>
        <dbReference type="Proteomes" id="UP000000753"/>
    </source>
</evidence>
<dbReference type="InterPro" id="IPR000620">
    <property type="entry name" value="EamA_dom"/>
</dbReference>
<sequence>MGWILFTFLAAAMQAWRNAFQSQLSKEVSTAGVTLARFLWATPVALIYLVALYTWKPVGLPFITPTFSLYVLAAAAMQIVATMMMVKLFKMQNFAVGAGLAKSEALMAAILGVVFFGTYLSWLGWLGVLLGGVAVFIMSSGQKLKQISFPTVLLGLACGGAFALTSLWVRAASLSLDLPFPHRAAWVLLFVVAIQTLVLVIYAYAVDRSTIDNLLKRPKLTLLTSVTSCLGSIGWFSAMSLQSVPYVKTLGQIEVFFTLLIAAFWLKEKVKIKDVAALVMIATAAILVMWG</sequence>
<accession>B8CKA2</accession>
<dbReference type="Pfam" id="PF00892">
    <property type="entry name" value="EamA"/>
    <property type="match status" value="1"/>
</dbReference>
<keyword evidence="1" id="KW-0812">Transmembrane</keyword>
<dbReference type="GO" id="GO:0016020">
    <property type="term" value="C:membrane"/>
    <property type="evidence" value="ECO:0007669"/>
    <property type="project" value="InterPro"/>
</dbReference>
<evidence type="ECO:0000259" key="2">
    <source>
        <dbReference type="Pfam" id="PF00892"/>
    </source>
</evidence>
<reference evidence="3 4" key="1">
    <citation type="journal article" date="2008" name="PLoS ONE">
        <title>Environmental adaptation: genomic analysis of the piezotolerant and psychrotolerant deep-sea iron reducing bacterium Shewanella piezotolerans WP3.</title>
        <authorList>
            <person name="Wang F."/>
            <person name="Wang J."/>
            <person name="Jian H."/>
            <person name="Zhang B."/>
            <person name="Li S."/>
            <person name="Wang F."/>
            <person name="Zeng X."/>
            <person name="Gao L."/>
            <person name="Bartlett D.H."/>
            <person name="Yu J."/>
            <person name="Hu S."/>
            <person name="Xiao X."/>
        </authorList>
    </citation>
    <scope>NUCLEOTIDE SEQUENCE [LARGE SCALE GENOMIC DNA]</scope>
    <source>
        <strain evidence="4">WP3 / JCM 13877</strain>
    </source>
</reference>
<feature type="transmembrane region" description="Helical" evidence="1">
    <location>
        <begin position="67"/>
        <end position="86"/>
    </location>
</feature>
<evidence type="ECO:0000256" key="1">
    <source>
        <dbReference type="SAM" id="Phobius"/>
    </source>
</evidence>
<keyword evidence="1" id="KW-0472">Membrane</keyword>
<keyword evidence="4" id="KW-1185">Reference proteome</keyword>
<feature type="transmembrane region" description="Helical" evidence="1">
    <location>
        <begin position="218"/>
        <end position="237"/>
    </location>
</feature>
<dbReference type="HOGENOM" id="CLU_069810_0_0_6"/>
<proteinExistence type="predicted"/>
<feature type="transmembrane region" description="Helical" evidence="1">
    <location>
        <begin position="106"/>
        <end position="137"/>
    </location>
</feature>
<feature type="domain" description="EamA" evidence="2">
    <location>
        <begin position="156"/>
        <end position="289"/>
    </location>
</feature>
<dbReference type="EMBL" id="CP000472">
    <property type="protein sequence ID" value="ACJ27941.1"/>
    <property type="molecule type" value="Genomic_DNA"/>
</dbReference>
<protein>
    <submittedName>
        <fullName evidence="3">Permease of the drug/metabolite transporter (DMT) superfamily</fullName>
    </submittedName>
</protein>
<gene>
    <name evidence="3" type="ordered locus">swp_1144</name>
</gene>
<dbReference type="KEGG" id="swp:swp_1144"/>
<feature type="transmembrane region" description="Helical" evidence="1">
    <location>
        <begin position="149"/>
        <end position="169"/>
    </location>
</feature>
<dbReference type="eggNOG" id="COG0697">
    <property type="taxonomic scope" value="Bacteria"/>
</dbReference>